<evidence type="ECO:0000313" key="2">
    <source>
        <dbReference type="Proteomes" id="UP000011135"/>
    </source>
</evidence>
<reference evidence="1 2" key="1">
    <citation type="submission" date="2012-12" db="EMBL/GenBank/DDBJ databases">
        <title>Genome assembly of Fulvivirga imtechensis AK7.</title>
        <authorList>
            <person name="Nupur N."/>
            <person name="Khatri I."/>
            <person name="Kumar R."/>
            <person name="Subramanian S."/>
            <person name="Pinnaka A."/>
        </authorList>
    </citation>
    <scope>NUCLEOTIDE SEQUENCE [LARGE SCALE GENOMIC DNA]</scope>
    <source>
        <strain evidence="1 2">AK7</strain>
    </source>
</reference>
<proteinExistence type="predicted"/>
<comment type="caution">
    <text evidence="1">The sequence shown here is derived from an EMBL/GenBank/DDBJ whole genome shotgun (WGS) entry which is preliminary data.</text>
</comment>
<name>L8JI98_9BACT</name>
<evidence type="ECO:0000313" key="1">
    <source>
        <dbReference type="EMBL" id="ELR68601.1"/>
    </source>
</evidence>
<sequence>MVQELVASGGATVGEDLGYEAAQSEHHQTRSGQDWIGTAVAVNSIFATGISLGSEVKPRYWGTTDFKLASKTGQSIARKLSFIGASVAVYQAIDNPTGGNIVDATFGVIGAIPHPITMGIGGIYFGADLLTLGISGQGISEHIDDYYWMSNPVVGIGYVPVAKKVK</sequence>
<protein>
    <submittedName>
        <fullName evidence="1">Uncharacterized protein</fullName>
    </submittedName>
</protein>
<dbReference type="AlphaFoldDB" id="L8JI98"/>
<accession>L8JI98</accession>
<gene>
    <name evidence="1" type="ORF">C900_00217</name>
</gene>
<dbReference type="Proteomes" id="UP000011135">
    <property type="component" value="Unassembled WGS sequence"/>
</dbReference>
<dbReference type="EMBL" id="AMZN01000104">
    <property type="protein sequence ID" value="ELR68601.1"/>
    <property type="molecule type" value="Genomic_DNA"/>
</dbReference>
<keyword evidence="2" id="KW-1185">Reference proteome</keyword>
<organism evidence="1 2">
    <name type="scientific">Fulvivirga imtechensis AK7</name>
    <dbReference type="NCBI Taxonomy" id="1237149"/>
    <lineage>
        <taxon>Bacteria</taxon>
        <taxon>Pseudomonadati</taxon>
        <taxon>Bacteroidota</taxon>
        <taxon>Cytophagia</taxon>
        <taxon>Cytophagales</taxon>
        <taxon>Fulvivirgaceae</taxon>
        <taxon>Fulvivirga</taxon>
    </lineage>
</organism>